<evidence type="ECO:0000256" key="2">
    <source>
        <dbReference type="SAM" id="MobiDB-lite"/>
    </source>
</evidence>
<gene>
    <name evidence="4" type="ORF">FSP39_005926</name>
</gene>
<dbReference type="AlphaFoldDB" id="A0AA88YLS4"/>
<dbReference type="InterPro" id="IPR016833">
    <property type="entry name" value="Put_Na-Bile_cotransptr"/>
</dbReference>
<evidence type="ECO:0000256" key="1">
    <source>
        <dbReference type="ARBA" id="ARBA00006528"/>
    </source>
</evidence>
<protein>
    <recommendedName>
        <fullName evidence="6">CCHC-type domain-containing protein</fullName>
    </recommendedName>
</protein>
<feature type="transmembrane region" description="Helical" evidence="3">
    <location>
        <begin position="169"/>
        <end position="187"/>
    </location>
</feature>
<comment type="similarity">
    <text evidence="1">Belongs to the bile acid:sodium symporter (BASS) (TC 2.A.28) family.</text>
</comment>
<evidence type="ECO:0000313" key="4">
    <source>
        <dbReference type="EMBL" id="KAK3099535.1"/>
    </source>
</evidence>
<dbReference type="Gene3D" id="1.20.1530.20">
    <property type="match status" value="1"/>
</dbReference>
<organism evidence="4 5">
    <name type="scientific">Pinctada imbricata</name>
    <name type="common">Atlantic pearl-oyster</name>
    <name type="synonym">Pinctada martensii</name>
    <dbReference type="NCBI Taxonomy" id="66713"/>
    <lineage>
        <taxon>Eukaryota</taxon>
        <taxon>Metazoa</taxon>
        <taxon>Spiralia</taxon>
        <taxon>Lophotrochozoa</taxon>
        <taxon>Mollusca</taxon>
        <taxon>Bivalvia</taxon>
        <taxon>Autobranchia</taxon>
        <taxon>Pteriomorphia</taxon>
        <taxon>Pterioida</taxon>
        <taxon>Pterioidea</taxon>
        <taxon>Pteriidae</taxon>
        <taxon>Pinctada</taxon>
    </lineage>
</organism>
<dbReference type="PANTHER" id="PTHR18640">
    <property type="entry name" value="SOLUTE CARRIER FAMILY 10 MEMBER 7"/>
    <property type="match status" value="1"/>
</dbReference>
<keyword evidence="3" id="KW-0812">Transmembrane</keyword>
<feature type="transmembrane region" description="Helical" evidence="3">
    <location>
        <begin position="70"/>
        <end position="92"/>
    </location>
</feature>
<evidence type="ECO:0008006" key="6">
    <source>
        <dbReference type="Google" id="ProtNLM"/>
    </source>
</evidence>
<reference evidence="4" key="1">
    <citation type="submission" date="2019-08" db="EMBL/GenBank/DDBJ databases">
        <title>The improved chromosome-level genome for the pearl oyster Pinctada fucata martensii using PacBio sequencing and Hi-C.</title>
        <authorList>
            <person name="Zheng Z."/>
        </authorList>
    </citation>
    <scope>NUCLEOTIDE SEQUENCE</scope>
    <source>
        <strain evidence="4">ZZ-2019</strain>
        <tissue evidence="4">Adductor muscle</tissue>
    </source>
</reference>
<feature type="region of interest" description="Disordered" evidence="2">
    <location>
        <begin position="611"/>
        <end position="645"/>
    </location>
</feature>
<dbReference type="Proteomes" id="UP001186944">
    <property type="component" value="Unassembled WGS sequence"/>
</dbReference>
<feature type="transmembrane region" description="Helical" evidence="3">
    <location>
        <begin position="231"/>
        <end position="256"/>
    </location>
</feature>
<proteinExistence type="inferred from homology"/>
<evidence type="ECO:0000256" key="3">
    <source>
        <dbReference type="SAM" id="Phobius"/>
    </source>
</evidence>
<keyword evidence="5" id="KW-1185">Reference proteome</keyword>
<feature type="compositionally biased region" description="Basic and acidic residues" evidence="2">
    <location>
        <begin position="868"/>
        <end position="880"/>
    </location>
</feature>
<feature type="region of interest" description="Disordered" evidence="2">
    <location>
        <begin position="850"/>
        <end position="890"/>
    </location>
</feature>
<dbReference type="InterPro" id="IPR038770">
    <property type="entry name" value="Na+/solute_symporter_sf"/>
</dbReference>
<feature type="transmembrane region" description="Helical" evidence="3">
    <location>
        <begin position="104"/>
        <end position="124"/>
    </location>
</feature>
<name>A0AA88YLS4_PINIB</name>
<feature type="transmembrane region" description="Helical" evidence="3">
    <location>
        <begin position="199"/>
        <end position="225"/>
    </location>
</feature>
<dbReference type="Pfam" id="PF13593">
    <property type="entry name" value="SBF_like"/>
    <property type="match status" value="2"/>
</dbReference>
<accession>A0AA88YLS4</accession>
<feature type="transmembrane region" description="Helical" evidence="3">
    <location>
        <begin position="136"/>
        <end position="157"/>
    </location>
</feature>
<evidence type="ECO:0000313" key="5">
    <source>
        <dbReference type="Proteomes" id="UP001186944"/>
    </source>
</evidence>
<dbReference type="EMBL" id="VSWD01000006">
    <property type="protein sequence ID" value="KAK3099535.1"/>
    <property type="molecule type" value="Genomic_DNA"/>
</dbReference>
<dbReference type="GO" id="GO:0005886">
    <property type="term" value="C:plasma membrane"/>
    <property type="evidence" value="ECO:0007669"/>
    <property type="project" value="TreeGrafter"/>
</dbReference>
<dbReference type="PANTHER" id="PTHR18640:SF5">
    <property type="entry name" value="SODIUM_BILE ACID COTRANSPORTER 7"/>
    <property type="match status" value="1"/>
</dbReference>
<keyword evidence="3" id="KW-0472">Membrane</keyword>
<sequence>MGLLAKIKQNWFLSGLVIVILLAKLAPSIGSKGGVLKPEITVKFIAVFIIFFNSGITLKSEDLTKALLQVKIHVCVQGFTFIVFPFIIHILVSLLESGPFDADLLQGLLVLGCMPPPVSSAVILTKAVGGNEAAAIFNSAFGSFLGIFVTPALILSVVGSNVDVPVSSIFIQLSLTVVLPLILGQILRKHTKVWLERQHIPFGSIGSAILLLIIYTTFCDTFYHAEINLDVINLFSIIFLIVIIQCVLLVVIFYVSTRRSLSFRPRDTVALMFCCTHKSLTLGNRVGKDMPRPVFEPGTSIPAGIPIIKILFSGDPGLSVITIPLLVYHPTQILLGGVLVPTVRGWMLSTEKYSRHFVMDKVIEEMRKSPMFRRRANKSDDDDFQNKTSTPSFRLKSKFKHVDLNTTHDLNTPERDVYSKYSSGDQFATLDYTGYSQLNAPGRQSMQSQSSIQNLNELELFDRFGNKVILCPLTNNTKEMGRTFLSSNQDNFSVNNTCTSQHRNFLFDSNTHQVNENRLSQPQLNHFDTLSHTNDRTYLVNGTMRNPDTSSMRMRTYMPPPRPDLLSSKFANSSGDATLNDRYTVYRHDLRDAYRSDPRSDFATYRIHEGLPQSTMRTNDLPYNSPRLPHRNKKQKEPDKFDGNSQEFQDYLPYFERIAIWNDWTSYEAAEQLAMSLTGSAQKALIGLSRFHLSNYEALTQVLNEYFYPPERMNAYRCEFRNRQRHANETANDYGKALLQLSSKAFPNLDDETREFFAVDQYILGLRNNEMKRHVQLKYPKSIKDAVSETIAYESTESFDRFQTKPKVQFSDEIHTNYAMKHEKGSKNNDTNVYNDVMRAITEGFQQISAKLSDQNSPRARSPVPLRDNSRDRDETREHNYPTQRGSGRRIVCDYCGKSGHIQPRCWQYLEDMERNQRQENQRPHSGNENRLP</sequence>
<feature type="compositionally biased region" description="Polar residues" evidence="2">
    <location>
        <begin position="612"/>
        <end position="622"/>
    </location>
</feature>
<feature type="transmembrane region" description="Helical" evidence="3">
    <location>
        <begin position="40"/>
        <end position="58"/>
    </location>
</feature>
<feature type="compositionally biased region" description="Polar residues" evidence="2">
    <location>
        <begin position="850"/>
        <end position="859"/>
    </location>
</feature>
<comment type="caution">
    <text evidence="4">The sequence shown here is derived from an EMBL/GenBank/DDBJ whole genome shotgun (WGS) entry which is preliminary data.</text>
</comment>
<keyword evidence="3" id="KW-1133">Transmembrane helix</keyword>